<comment type="subcellular location">
    <subcellularLocation>
        <location evidence="4 14">Cytoplasm</location>
    </subcellularLocation>
</comment>
<dbReference type="GO" id="GO:0004523">
    <property type="term" value="F:RNA-DNA hybrid ribonuclease activity"/>
    <property type="evidence" value="ECO:0007669"/>
    <property type="project" value="UniProtKB-UniRule"/>
</dbReference>
<keyword evidence="11 14" id="KW-0255">Endonuclease</keyword>
<dbReference type="AlphaFoldDB" id="A0AAU7BZL9"/>
<evidence type="ECO:0000313" key="18">
    <source>
        <dbReference type="EMBL" id="XBG66740.1"/>
    </source>
</evidence>
<dbReference type="InterPro" id="IPR022898">
    <property type="entry name" value="RNase_HII"/>
</dbReference>
<evidence type="ECO:0000256" key="14">
    <source>
        <dbReference type="HAMAP-Rule" id="MF_00052"/>
    </source>
</evidence>
<dbReference type="GO" id="GO:0032299">
    <property type="term" value="C:ribonuclease H2 complex"/>
    <property type="evidence" value="ECO:0007669"/>
    <property type="project" value="TreeGrafter"/>
</dbReference>
<keyword evidence="10 14" id="KW-0479">Metal-binding</keyword>
<evidence type="ECO:0000256" key="2">
    <source>
        <dbReference type="ARBA" id="ARBA00001946"/>
    </source>
</evidence>
<dbReference type="HAMAP" id="MF_00052_B">
    <property type="entry name" value="RNase_HII_B"/>
    <property type="match status" value="1"/>
</dbReference>
<comment type="cofactor">
    <cofactor evidence="14 15">
        <name>Mn(2+)</name>
        <dbReference type="ChEBI" id="CHEBI:29035"/>
    </cofactor>
    <cofactor evidence="14 15">
        <name>Mg(2+)</name>
        <dbReference type="ChEBI" id="CHEBI:18420"/>
    </cofactor>
    <text evidence="14 15">Manganese or magnesium. Binds 1 divalent metal ion per monomer in the absence of substrate. May bind a second metal ion after substrate binding.</text>
</comment>
<feature type="binding site" evidence="14 15">
    <location>
        <position position="112"/>
    </location>
    <ligand>
        <name>a divalent metal cation</name>
        <dbReference type="ChEBI" id="CHEBI:60240"/>
    </ligand>
</feature>
<organism evidence="18">
    <name type="scientific">Rickettsia oklahomensis</name>
    <dbReference type="NCBI Taxonomy" id="3141789"/>
    <lineage>
        <taxon>Bacteria</taxon>
        <taxon>Pseudomonadati</taxon>
        <taxon>Pseudomonadota</taxon>
        <taxon>Alphaproteobacteria</taxon>
        <taxon>Rickettsiales</taxon>
        <taxon>Rickettsiaceae</taxon>
        <taxon>Rickettsieae</taxon>
        <taxon>Rickettsia</taxon>
        <taxon>belli group</taxon>
    </lineage>
</organism>
<keyword evidence="13 14" id="KW-0464">Manganese</keyword>
<dbReference type="GO" id="GO:0030145">
    <property type="term" value="F:manganese ion binding"/>
    <property type="evidence" value="ECO:0007669"/>
    <property type="project" value="UniProtKB-UniRule"/>
</dbReference>
<dbReference type="InterPro" id="IPR001352">
    <property type="entry name" value="RNase_HII/HIII"/>
</dbReference>
<protein>
    <recommendedName>
        <fullName evidence="7 14">Ribonuclease HII</fullName>
        <shortName evidence="14">RNase HII</shortName>
        <ecNumber evidence="6 14">3.1.26.4</ecNumber>
    </recommendedName>
</protein>
<evidence type="ECO:0000256" key="16">
    <source>
        <dbReference type="RuleBase" id="RU003515"/>
    </source>
</evidence>
<dbReference type="GO" id="GO:0003723">
    <property type="term" value="F:RNA binding"/>
    <property type="evidence" value="ECO:0007669"/>
    <property type="project" value="UniProtKB-UniRule"/>
</dbReference>
<evidence type="ECO:0000256" key="12">
    <source>
        <dbReference type="ARBA" id="ARBA00022801"/>
    </source>
</evidence>
<evidence type="ECO:0000259" key="17">
    <source>
        <dbReference type="PROSITE" id="PS51975"/>
    </source>
</evidence>
<comment type="function">
    <text evidence="3 14 16">Endonuclease that specifically degrades the RNA of RNA-DNA hybrids.</text>
</comment>
<dbReference type="InterPro" id="IPR024567">
    <property type="entry name" value="RNase_HII/HIII_dom"/>
</dbReference>
<comment type="similarity">
    <text evidence="5 14 16">Belongs to the RNase HII family.</text>
</comment>
<evidence type="ECO:0000256" key="10">
    <source>
        <dbReference type="ARBA" id="ARBA00022723"/>
    </source>
</evidence>
<dbReference type="Gene3D" id="3.30.420.10">
    <property type="entry name" value="Ribonuclease H-like superfamily/Ribonuclease H"/>
    <property type="match status" value="1"/>
</dbReference>
<accession>A0AAU7BZL9</accession>
<evidence type="ECO:0000256" key="1">
    <source>
        <dbReference type="ARBA" id="ARBA00000077"/>
    </source>
</evidence>
<dbReference type="NCBIfam" id="NF000595">
    <property type="entry name" value="PRK00015.1-3"/>
    <property type="match status" value="1"/>
</dbReference>
<evidence type="ECO:0000256" key="15">
    <source>
        <dbReference type="PROSITE-ProRule" id="PRU01319"/>
    </source>
</evidence>
<comment type="cofactor">
    <cofactor evidence="2">
        <name>Mg(2+)</name>
        <dbReference type="ChEBI" id="CHEBI:18420"/>
    </cofactor>
</comment>
<dbReference type="Pfam" id="PF01351">
    <property type="entry name" value="RNase_HII"/>
    <property type="match status" value="1"/>
</dbReference>
<evidence type="ECO:0000256" key="6">
    <source>
        <dbReference type="ARBA" id="ARBA00012180"/>
    </source>
</evidence>
<keyword evidence="12 14" id="KW-0378">Hydrolase</keyword>
<evidence type="ECO:0000256" key="3">
    <source>
        <dbReference type="ARBA" id="ARBA00004065"/>
    </source>
</evidence>
<evidence type="ECO:0000256" key="4">
    <source>
        <dbReference type="ARBA" id="ARBA00004496"/>
    </source>
</evidence>
<evidence type="ECO:0000256" key="11">
    <source>
        <dbReference type="ARBA" id="ARBA00022759"/>
    </source>
</evidence>
<evidence type="ECO:0000256" key="9">
    <source>
        <dbReference type="ARBA" id="ARBA00022722"/>
    </source>
</evidence>
<evidence type="ECO:0000256" key="7">
    <source>
        <dbReference type="ARBA" id="ARBA00019179"/>
    </source>
</evidence>
<proteinExistence type="inferred from homology"/>
<dbReference type="GO" id="GO:0005737">
    <property type="term" value="C:cytoplasm"/>
    <property type="evidence" value="ECO:0007669"/>
    <property type="project" value="UniProtKB-SubCell"/>
</dbReference>
<comment type="catalytic activity">
    <reaction evidence="1 14 15 16">
        <text>Endonucleolytic cleavage to 5'-phosphomonoester.</text>
        <dbReference type="EC" id="3.1.26.4"/>
    </reaction>
</comment>
<dbReference type="EC" id="3.1.26.4" evidence="6 14"/>
<dbReference type="PROSITE" id="PS51975">
    <property type="entry name" value="RNASE_H_2"/>
    <property type="match status" value="1"/>
</dbReference>
<keyword evidence="9 14" id="KW-0540">Nuclease</keyword>
<dbReference type="SUPFAM" id="SSF53098">
    <property type="entry name" value="Ribonuclease H-like"/>
    <property type="match status" value="1"/>
</dbReference>
<dbReference type="InterPro" id="IPR036397">
    <property type="entry name" value="RNaseH_sf"/>
</dbReference>
<dbReference type="EMBL" id="CP157197">
    <property type="protein sequence ID" value="XBG66740.1"/>
    <property type="molecule type" value="Genomic_DNA"/>
</dbReference>
<dbReference type="InterPro" id="IPR012337">
    <property type="entry name" value="RNaseH-like_sf"/>
</dbReference>
<gene>
    <name evidence="14" type="primary">rnhB</name>
    <name evidence="18" type="ORF">AAGW17_02575</name>
</gene>
<evidence type="ECO:0000256" key="13">
    <source>
        <dbReference type="ARBA" id="ARBA00023211"/>
    </source>
</evidence>
<name>A0AAU7BZL9_9RICK</name>
<dbReference type="GO" id="GO:0043137">
    <property type="term" value="P:DNA replication, removal of RNA primer"/>
    <property type="evidence" value="ECO:0007669"/>
    <property type="project" value="TreeGrafter"/>
</dbReference>
<sequence>MEMDLLQYEKKYQEYIVAGIDEAGRGPLAGPVVASAVVIDNTNIIPGIKDSKKLFKRKRELLYAQITSNYVWSTAIICNTEIDEINILEATKKACSIAVANLTIKPEIVLVDGNMQFNDKRFISIVNGDNLSLSIAAASIIAKITRDRLMLDLSTEFPQYLWHKNFGYGTKEHIEAINTHGLSSYHRKSFRYTCLI</sequence>
<keyword evidence="8 14" id="KW-0963">Cytoplasm</keyword>
<feature type="binding site" evidence="14 15">
    <location>
        <position position="22"/>
    </location>
    <ligand>
        <name>a divalent metal cation</name>
        <dbReference type="ChEBI" id="CHEBI:60240"/>
    </ligand>
</feature>
<dbReference type="KEGG" id="rof:AAGW17_02575"/>
<dbReference type="PANTHER" id="PTHR10954">
    <property type="entry name" value="RIBONUCLEASE H2 SUBUNIT A"/>
    <property type="match status" value="1"/>
</dbReference>
<evidence type="ECO:0000256" key="8">
    <source>
        <dbReference type="ARBA" id="ARBA00022490"/>
    </source>
</evidence>
<dbReference type="GO" id="GO:0006298">
    <property type="term" value="P:mismatch repair"/>
    <property type="evidence" value="ECO:0007669"/>
    <property type="project" value="TreeGrafter"/>
</dbReference>
<reference evidence="18" key="1">
    <citation type="submission" date="2024-05" db="EMBL/GenBank/DDBJ databases">
        <title>Characterization of a novel Rickettsia species. (Rickettsia oklahomia sp. nov.) from Amblyomma americanum ticks.</title>
        <authorList>
            <person name="Korla P.K."/>
            <person name="Karounos M."/>
            <person name="Wilson J.M."/>
            <person name="Little S.E."/>
            <person name="Qurollo B.A."/>
        </authorList>
    </citation>
    <scope>NUCLEOTIDE SEQUENCE</scope>
    <source>
        <strain evidence="18">Oklahoma-10</strain>
    </source>
</reference>
<feature type="domain" description="RNase H type-2" evidence="17">
    <location>
        <begin position="15"/>
        <end position="196"/>
    </location>
</feature>
<dbReference type="CDD" id="cd07182">
    <property type="entry name" value="RNase_HII_bacteria_HII_like"/>
    <property type="match status" value="1"/>
</dbReference>
<dbReference type="RefSeq" id="WP_347939365.1">
    <property type="nucleotide sequence ID" value="NZ_CP157197.1"/>
</dbReference>
<evidence type="ECO:0000256" key="5">
    <source>
        <dbReference type="ARBA" id="ARBA00007383"/>
    </source>
</evidence>
<feature type="binding site" evidence="14 15">
    <location>
        <position position="21"/>
    </location>
    <ligand>
        <name>a divalent metal cation</name>
        <dbReference type="ChEBI" id="CHEBI:60240"/>
    </ligand>
</feature>
<dbReference type="PANTHER" id="PTHR10954:SF18">
    <property type="entry name" value="RIBONUCLEASE HII"/>
    <property type="match status" value="1"/>
</dbReference>